<evidence type="ECO:0000256" key="7">
    <source>
        <dbReference type="ARBA" id="ARBA00022857"/>
    </source>
</evidence>
<sequence length="295" mass="32955">MDVGIVGGGAIGLLFGAYIAEENHQVTVYTRTEQQATLLNEKGIMKLVDDQSSNHAVQASCISHGITSHDLVIVAVKQYHIQQIQDSLRNIHSSIPILFIQNGMSHIDFVDSLPHLALLVGVVEHGALKENGNTVLHTGVGITKISTYKGNEELLRSIVPSISSERFPIIEINDWYEMLIGKIVVNAMINPLTALFRVENGQLLSNPYFHQLFKNLFEEITLLLNPSDPVLWWNTVVSVCEKTAHNRSSMLRDIEQNNKTEIESILGYIQTHLKKNNHSTPIIDFLYNGIKGLEK</sequence>
<dbReference type="PANTHER" id="PTHR43765">
    <property type="entry name" value="2-DEHYDROPANTOATE 2-REDUCTASE-RELATED"/>
    <property type="match status" value="1"/>
</dbReference>
<dbReference type="InterPro" id="IPR036291">
    <property type="entry name" value="NAD(P)-bd_dom_sf"/>
</dbReference>
<dbReference type="InterPro" id="IPR013752">
    <property type="entry name" value="KPA_reductase"/>
</dbReference>
<comment type="function">
    <text evidence="1 11">Catalyzes the NADPH-dependent reduction of ketopantoate into pantoic acid.</text>
</comment>
<evidence type="ECO:0000256" key="11">
    <source>
        <dbReference type="RuleBase" id="RU362068"/>
    </source>
</evidence>
<dbReference type="SUPFAM" id="SSF51735">
    <property type="entry name" value="NAD(P)-binding Rossmann-fold domains"/>
    <property type="match status" value="1"/>
</dbReference>
<feature type="domain" description="Ketopantoate reductase C-terminal" evidence="13">
    <location>
        <begin position="178"/>
        <end position="294"/>
    </location>
</feature>
<accession>A0ABS2DJD0</accession>
<proteinExistence type="inferred from homology"/>
<dbReference type="Proteomes" id="UP001518925">
    <property type="component" value="Unassembled WGS sequence"/>
</dbReference>
<dbReference type="InterPro" id="IPR013332">
    <property type="entry name" value="KPR_N"/>
</dbReference>
<evidence type="ECO:0000256" key="3">
    <source>
        <dbReference type="ARBA" id="ARBA00007870"/>
    </source>
</evidence>
<dbReference type="Gene3D" id="1.10.1040.10">
    <property type="entry name" value="N-(1-d-carboxylethyl)-l-norvaline Dehydrogenase, domain 2"/>
    <property type="match status" value="1"/>
</dbReference>
<protein>
    <recommendedName>
        <fullName evidence="5 11">2-dehydropantoate 2-reductase</fullName>
        <ecNumber evidence="4 11">1.1.1.169</ecNumber>
    </recommendedName>
    <alternativeName>
        <fullName evidence="9 11">Ketopantoate reductase</fullName>
    </alternativeName>
</protein>
<organism evidence="14 15">
    <name type="scientific">Bacillus suaedaesalsae</name>
    <dbReference type="NCBI Taxonomy" id="2810349"/>
    <lineage>
        <taxon>Bacteria</taxon>
        <taxon>Bacillati</taxon>
        <taxon>Bacillota</taxon>
        <taxon>Bacilli</taxon>
        <taxon>Bacillales</taxon>
        <taxon>Bacillaceae</taxon>
        <taxon>Bacillus</taxon>
    </lineage>
</organism>
<keyword evidence="6 11" id="KW-0566">Pantothenate biosynthesis</keyword>
<dbReference type="SUPFAM" id="SSF48179">
    <property type="entry name" value="6-phosphogluconate dehydrogenase C-terminal domain-like"/>
    <property type="match status" value="1"/>
</dbReference>
<evidence type="ECO:0000256" key="6">
    <source>
        <dbReference type="ARBA" id="ARBA00022655"/>
    </source>
</evidence>
<evidence type="ECO:0000256" key="9">
    <source>
        <dbReference type="ARBA" id="ARBA00032024"/>
    </source>
</evidence>
<comment type="pathway">
    <text evidence="2 11">Cofactor biosynthesis; (R)-pantothenate biosynthesis; (R)-pantoate from 3-methyl-2-oxobutanoate: step 2/2.</text>
</comment>
<gene>
    <name evidence="14" type="ORF">JR050_12885</name>
</gene>
<keyword evidence="8 11" id="KW-0560">Oxidoreductase</keyword>
<evidence type="ECO:0000256" key="2">
    <source>
        <dbReference type="ARBA" id="ARBA00004994"/>
    </source>
</evidence>
<name>A0ABS2DJD0_9BACI</name>
<dbReference type="Pfam" id="PF02558">
    <property type="entry name" value="ApbA"/>
    <property type="match status" value="1"/>
</dbReference>
<dbReference type="EMBL" id="JAFELM010000031">
    <property type="protein sequence ID" value="MBM6618558.1"/>
    <property type="molecule type" value="Genomic_DNA"/>
</dbReference>
<evidence type="ECO:0000256" key="1">
    <source>
        <dbReference type="ARBA" id="ARBA00002919"/>
    </source>
</evidence>
<dbReference type="NCBIfam" id="TIGR00745">
    <property type="entry name" value="apbA_panE"/>
    <property type="match status" value="1"/>
</dbReference>
<dbReference type="NCBIfam" id="NF005093">
    <property type="entry name" value="PRK06522.2-4"/>
    <property type="match status" value="1"/>
</dbReference>
<evidence type="ECO:0000313" key="14">
    <source>
        <dbReference type="EMBL" id="MBM6618558.1"/>
    </source>
</evidence>
<dbReference type="InterPro" id="IPR050838">
    <property type="entry name" value="Ketopantoate_reductase"/>
</dbReference>
<evidence type="ECO:0000256" key="5">
    <source>
        <dbReference type="ARBA" id="ARBA00019465"/>
    </source>
</evidence>
<keyword evidence="7 11" id="KW-0521">NADP</keyword>
<dbReference type="EC" id="1.1.1.169" evidence="4 11"/>
<keyword evidence="15" id="KW-1185">Reference proteome</keyword>
<reference evidence="14 15" key="1">
    <citation type="submission" date="2021-02" db="EMBL/GenBank/DDBJ databases">
        <title>Bacillus sp. RD4P76, an endophyte from a halophyte.</title>
        <authorList>
            <person name="Sun J.-Q."/>
        </authorList>
    </citation>
    <scope>NUCLEOTIDE SEQUENCE [LARGE SCALE GENOMIC DNA]</scope>
    <source>
        <strain evidence="14 15">RD4P76</strain>
    </source>
</reference>
<dbReference type="GO" id="GO:0008677">
    <property type="term" value="F:2-dehydropantoate 2-reductase activity"/>
    <property type="evidence" value="ECO:0007669"/>
    <property type="project" value="UniProtKB-EC"/>
</dbReference>
<dbReference type="InterPro" id="IPR008927">
    <property type="entry name" value="6-PGluconate_DH-like_C_sf"/>
</dbReference>
<comment type="similarity">
    <text evidence="3 11">Belongs to the ketopantoate reductase family.</text>
</comment>
<comment type="catalytic activity">
    <reaction evidence="10 11">
        <text>(R)-pantoate + NADP(+) = 2-dehydropantoate + NADPH + H(+)</text>
        <dbReference type="Rhea" id="RHEA:16233"/>
        <dbReference type="ChEBI" id="CHEBI:11561"/>
        <dbReference type="ChEBI" id="CHEBI:15378"/>
        <dbReference type="ChEBI" id="CHEBI:15980"/>
        <dbReference type="ChEBI" id="CHEBI:57783"/>
        <dbReference type="ChEBI" id="CHEBI:58349"/>
        <dbReference type="EC" id="1.1.1.169"/>
    </reaction>
</comment>
<evidence type="ECO:0000259" key="13">
    <source>
        <dbReference type="Pfam" id="PF08546"/>
    </source>
</evidence>
<dbReference type="InterPro" id="IPR013328">
    <property type="entry name" value="6PGD_dom2"/>
</dbReference>
<evidence type="ECO:0000256" key="10">
    <source>
        <dbReference type="ARBA" id="ARBA00048793"/>
    </source>
</evidence>
<dbReference type="Gene3D" id="3.40.50.720">
    <property type="entry name" value="NAD(P)-binding Rossmann-like Domain"/>
    <property type="match status" value="1"/>
</dbReference>
<evidence type="ECO:0000256" key="8">
    <source>
        <dbReference type="ARBA" id="ARBA00023002"/>
    </source>
</evidence>
<feature type="domain" description="Ketopantoate reductase N-terminal" evidence="12">
    <location>
        <begin position="3"/>
        <end position="149"/>
    </location>
</feature>
<evidence type="ECO:0000259" key="12">
    <source>
        <dbReference type="Pfam" id="PF02558"/>
    </source>
</evidence>
<dbReference type="Pfam" id="PF08546">
    <property type="entry name" value="ApbA_C"/>
    <property type="match status" value="1"/>
</dbReference>
<dbReference type="RefSeq" id="WP_204203890.1">
    <property type="nucleotide sequence ID" value="NZ_JAFELM010000031.1"/>
</dbReference>
<dbReference type="PANTHER" id="PTHR43765:SF2">
    <property type="entry name" value="2-DEHYDROPANTOATE 2-REDUCTASE"/>
    <property type="match status" value="1"/>
</dbReference>
<evidence type="ECO:0000256" key="4">
    <source>
        <dbReference type="ARBA" id="ARBA00013014"/>
    </source>
</evidence>
<dbReference type="InterPro" id="IPR003710">
    <property type="entry name" value="ApbA"/>
</dbReference>
<evidence type="ECO:0000313" key="15">
    <source>
        <dbReference type="Proteomes" id="UP001518925"/>
    </source>
</evidence>
<comment type="caution">
    <text evidence="14">The sequence shown here is derived from an EMBL/GenBank/DDBJ whole genome shotgun (WGS) entry which is preliminary data.</text>
</comment>